<name>A0ABN7YYK1_9BURK</name>
<evidence type="ECO:0000313" key="2">
    <source>
        <dbReference type="Proteomes" id="UP000727654"/>
    </source>
</evidence>
<gene>
    <name evidence="1" type="ORF">LMG23992_03421</name>
</gene>
<sequence length="241" mass="25097">MSRAPPAFLAYRTSLILTTPCQTESDKCANGRKRLFHAAFRRMRGPPGSPAPRLLTNRLRGCNAGSWYYAPPWPACVRLACRDARPTRHCAPVRLQYRGSRTVAGLIHGPRFGHMPPECLVRRNGYAGERLAASSGRAGSACRGWLLCRGRGLAGAAGSCAGDGFGAGLAALAAATCQQAQSEQQDGGQGPPRDCAGHSASFRSTCGAGAASQALAGVPCLTVAGRLCIAGRGARCRCAVS</sequence>
<reference evidence="1 2" key="1">
    <citation type="submission" date="2021-08" db="EMBL/GenBank/DDBJ databases">
        <authorList>
            <person name="Peeters C."/>
        </authorList>
    </citation>
    <scope>NUCLEOTIDE SEQUENCE [LARGE SCALE GENOMIC DNA]</scope>
    <source>
        <strain evidence="1 2">LMG 23992</strain>
    </source>
</reference>
<dbReference type="EMBL" id="CAJZAI010000008">
    <property type="protein sequence ID" value="CAG9177127.1"/>
    <property type="molecule type" value="Genomic_DNA"/>
</dbReference>
<proteinExistence type="predicted"/>
<dbReference type="Proteomes" id="UP000727654">
    <property type="component" value="Unassembled WGS sequence"/>
</dbReference>
<evidence type="ECO:0000313" key="1">
    <source>
        <dbReference type="EMBL" id="CAG9177127.1"/>
    </source>
</evidence>
<protein>
    <submittedName>
        <fullName evidence="1">Uncharacterized protein</fullName>
    </submittedName>
</protein>
<accession>A0ABN7YYK1</accession>
<comment type="caution">
    <text evidence="1">The sequence shown here is derived from an EMBL/GenBank/DDBJ whole genome shotgun (WGS) entry which is preliminary data.</text>
</comment>
<keyword evidence="2" id="KW-1185">Reference proteome</keyword>
<organism evidence="1 2">
    <name type="scientific">Cupriavidus laharis</name>
    <dbReference type="NCBI Taxonomy" id="151654"/>
    <lineage>
        <taxon>Bacteria</taxon>
        <taxon>Pseudomonadati</taxon>
        <taxon>Pseudomonadota</taxon>
        <taxon>Betaproteobacteria</taxon>
        <taxon>Burkholderiales</taxon>
        <taxon>Burkholderiaceae</taxon>
        <taxon>Cupriavidus</taxon>
    </lineage>
</organism>